<dbReference type="STRING" id="372326.A0A1V4JYN8"/>
<keyword evidence="9 14" id="KW-0408">Iron</keyword>
<evidence type="ECO:0000256" key="15">
    <source>
        <dbReference type="SAM" id="MobiDB-lite"/>
    </source>
</evidence>
<dbReference type="Pfam" id="PF01265">
    <property type="entry name" value="Cyto_heme_lyase"/>
    <property type="match status" value="1"/>
</dbReference>
<comment type="subcellular location">
    <subcellularLocation>
        <location evidence="3">Cytoplasm</location>
    </subcellularLocation>
    <subcellularLocation>
        <location evidence="2 14">Mitochondrion inner membrane</location>
    </subcellularLocation>
    <subcellularLocation>
        <location evidence="1">Nucleus</location>
    </subcellularLocation>
</comment>
<evidence type="ECO:0000256" key="11">
    <source>
        <dbReference type="ARBA" id="ARBA00023136"/>
    </source>
</evidence>
<proteinExistence type="inferred from homology"/>
<feature type="region of interest" description="Disordered" evidence="15">
    <location>
        <begin position="73"/>
        <end position="116"/>
    </location>
</feature>
<evidence type="ECO:0000256" key="2">
    <source>
        <dbReference type="ARBA" id="ARBA00004273"/>
    </source>
</evidence>
<dbReference type="EMBL" id="LSYS01005497">
    <property type="protein sequence ID" value="OPJ77296.1"/>
    <property type="molecule type" value="Genomic_DNA"/>
</dbReference>
<dbReference type="PROSITE" id="PS00821">
    <property type="entry name" value="CYTO_HEME_LYASE_1"/>
    <property type="match status" value="1"/>
</dbReference>
<evidence type="ECO:0000256" key="14">
    <source>
        <dbReference type="RuleBase" id="RU363130"/>
    </source>
</evidence>
<evidence type="ECO:0000256" key="12">
    <source>
        <dbReference type="ARBA" id="ARBA00023239"/>
    </source>
</evidence>
<dbReference type="PANTHER" id="PTHR15628:SF1">
    <property type="entry name" value="RWD DOMAIN-CONTAINING PROTEIN 3"/>
    <property type="match status" value="1"/>
</dbReference>
<evidence type="ECO:0000256" key="7">
    <source>
        <dbReference type="ARBA" id="ARBA00022723"/>
    </source>
</evidence>
<keyword evidence="18" id="KW-1185">Reference proteome</keyword>
<evidence type="ECO:0000256" key="1">
    <source>
        <dbReference type="ARBA" id="ARBA00004123"/>
    </source>
</evidence>
<reference evidence="17 18" key="1">
    <citation type="submission" date="2016-02" db="EMBL/GenBank/DDBJ databases">
        <title>Band-tailed pigeon sequencing and assembly.</title>
        <authorList>
            <person name="Soares A.E."/>
            <person name="Novak B.J."/>
            <person name="Rice E.S."/>
            <person name="O'Connell B."/>
            <person name="Chang D."/>
            <person name="Weber S."/>
            <person name="Shapiro B."/>
        </authorList>
    </citation>
    <scope>NUCLEOTIDE SEQUENCE [LARGE SCALE GENOMIC DNA]</scope>
    <source>
        <strain evidence="17">BTP2013</strain>
        <tissue evidence="17">Blood</tissue>
    </source>
</reference>
<gene>
    <name evidence="17" type="ORF">AV530_007650</name>
</gene>
<accession>A0A1V4JYN8</accession>
<protein>
    <recommendedName>
        <fullName evidence="14">Holocytochrome c-type synthase</fullName>
        <ecNumber evidence="14">4.4.1.17</ecNumber>
    </recommendedName>
</protein>
<keyword evidence="11 14" id="KW-0472">Membrane</keyword>
<name>A0A1V4JYN8_PATFA</name>
<comment type="catalytic activity">
    <reaction evidence="14">
        <text>holo-[cytochrome c] = apo-[cytochrome c] + heme b</text>
        <dbReference type="Rhea" id="RHEA:22648"/>
        <dbReference type="Rhea" id="RHEA-COMP:10725"/>
        <dbReference type="Rhea" id="RHEA-COMP:10726"/>
        <dbReference type="ChEBI" id="CHEBI:29950"/>
        <dbReference type="ChEBI" id="CHEBI:60344"/>
        <dbReference type="ChEBI" id="CHEBI:83739"/>
        <dbReference type="EC" id="4.4.1.17"/>
    </reaction>
</comment>
<organism evidence="17 18">
    <name type="scientific">Patagioenas fasciata monilis</name>
    <dbReference type="NCBI Taxonomy" id="372326"/>
    <lineage>
        <taxon>Eukaryota</taxon>
        <taxon>Metazoa</taxon>
        <taxon>Chordata</taxon>
        <taxon>Craniata</taxon>
        <taxon>Vertebrata</taxon>
        <taxon>Euteleostomi</taxon>
        <taxon>Archelosauria</taxon>
        <taxon>Archosauria</taxon>
        <taxon>Dinosauria</taxon>
        <taxon>Saurischia</taxon>
        <taxon>Theropoda</taxon>
        <taxon>Coelurosauria</taxon>
        <taxon>Aves</taxon>
        <taxon>Neognathae</taxon>
        <taxon>Neoaves</taxon>
        <taxon>Columbimorphae</taxon>
        <taxon>Columbiformes</taxon>
        <taxon>Columbidae</taxon>
        <taxon>Patagioenas</taxon>
    </lineage>
</organism>
<sequence>MGLSASSPAAAAQPPNAPKQHQAASPPSKCPMHQEKLSGCPMHMKTPDHRPKNTDDVPAHQERAYEFVACPVKPGASQLKDDIDPSNMMPPPNQQPSPDQPFPLSTVREESSIPRAHSDKKWVYPSEQMFWNAMLRKGWRWKDDDITSEDMTNIIKIHNQNNEQAWKEILKWEALHAVECPCGPSLMRFGGKAKEYSPRARIRSWMGYELPFDRHDWIVDRCGKEVRYVIDYYDGGEVDKNYQFTVLDVRPAFDSLSAVWDRMKYREVWKIHEAPRSTLIRPCREFCSSIRFPVRLKQKLGAQHLKPGRKEDYQKETHGITFRIQISVKGLLDTDVILKLLFHLPVNYPSILPDISVNSDQLTRAQCMDVKDKLLEQAKKHLSEPMVHDLILWIQQHLKYVIKQSATVCSEKTTLSSGTSTEDGIWMILLHLDHMRAKAKYVKTVERWASDLRLTGRLMFMGKIILILLQGDRSNIKEYMILQKTSKVDVDSSGKKCKEKMMSVLCETQVQSRHRRFQTFEVKEYSTLAELQKEFETAGLTALFSEFVPPLLK</sequence>
<dbReference type="GO" id="GO:0033235">
    <property type="term" value="P:positive regulation of protein sumoylation"/>
    <property type="evidence" value="ECO:0007669"/>
    <property type="project" value="InterPro"/>
</dbReference>
<evidence type="ECO:0000256" key="6">
    <source>
        <dbReference type="ARBA" id="ARBA00022617"/>
    </source>
</evidence>
<dbReference type="GO" id="GO:0005743">
    <property type="term" value="C:mitochondrial inner membrane"/>
    <property type="evidence" value="ECO:0007669"/>
    <property type="project" value="UniProtKB-SubCell"/>
</dbReference>
<dbReference type="EC" id="4.4.1.17" evidence="14"/>
<dbReference type="GO" id="GO:0046872">
    <property type="term" value="F:metal ion binding"/>
    <property type="evidence" value="ECO:0007669"/>
    <property type="project" value="UniProtKB-KW"/>
</dbReference>
<dbReference type="Pfam" id="PF05773">
    <property type="entry name" value="RWD"/>
    <property type="match status" value="1"/>
</dbReference>
<comment type="similarity">
    <text evidence="4 14">Belongs to the cytochrome c-type heme lyase family.</text>
</comment>
<dbReference type="GO" id="GO:1902073">
    <property type="term" value="P:positive regulation of hypoxia-inducible factor-1alpha signaling pathway"/>
    <property type="evidence" value="ECO:0007669"/>
    <property type="project" value="InterPro"/>
</dbReference>
<evidence type="ECO:0000256" key="10">
    <source>
        <dbReference type="ARBA" id="ARBA00023128"/>
    </source>
</evidence>
<comment type="function">
    <text evidence="14">Lyase that catalyzes the covalent linking of the heme group to the cytochrome C apoprotein to produce the mature functional cytochrome.</text>
</comment>
<evidence type="ECO:0000313" key="17">
    <source>
        <dbReference type="EMBL" id="OPJ77296.1"/>
    </source>
</evidence>
<keyword evidence="6 14" id="KW-0349">Heme</keyword>
<keyword evidence="8 14" id="KW-0999">Mitochondrion inner membrane</keyword>
<evidence type="ECO:0000256" key="5">
    <source>
        <dbReference type="ARBA" id="ARBA00022490"/>
    </source>
</evidence>
<keyword evidence="13" id="KW-0539">Nucleus</keyword>
<evidence type="ECO:0000313" key="18">
    <source>
        <dbReference type="Proteomes" id="UP000190648"/>
    </source>
</evidence>
<evidence type="ECO:0000256" key="8">
    <source>
        <dbReference type="ARBA" id="ARBA00022792"/>
    </source>
</evidence>
<dbReference type="InterPro" id="IPR038840">
    <property type="entry name" value="RWDD3"/>
</dbReference>
<keyword evidence="12 14" id="KW-0456">Lyase</keyword>
<evidence type="ECO:0000259" key="16">
    <source>
        <dbReference type="PROSITE" id="PS50908"/>
    </source>
</evidence>
<dbReference type="GO" id="GO:0004408">
    <property type="term" value="F:holocytochrome-c synthase activity"/>
    <property type="evidence" value="ECO:0007669"/>
    <property type="project" value="UniProtKB-EC"/>
</dbReference>
<evidence type="ECO:0000256" key="9">
    <source>
        <dbReference type="ARBA" id="ARBA00023004"/>
    </source>
</evidence>
<dbReference type="PROSITE" id="PS00822">
    <property type="entry name" value="CYTO_HEME_LYASE_2"/>
    <property type="match status" value="1"/>
</dbReference>
<feature type="compositionally biased region" description="Basic and acidic residues" evidence="15">
    <location>
        <begin position="45"/>
        <end position="59"/>
    </location>
</feature>
<comment type="caution">
    <text evidence="17">The sequence shown here is derived from an EMBL/GenBank/DDBJ whole genome shotgun (WGS) entry which is preliminary data.</text>
</comment>
<dbReference type="SUPFAM" id="SSF54495">
    <property type="entry name" value="UBC-like"/>
    <property type="match status" value="1"/>
</dbReference>
<keyword evidence="5" id="KW-0963">Cytoplasm</keyword>
<dbReference type="CDD" id="cd23819">
    <property type="entry name" value="RWD_RWDD3"/>
    <property type="match status" value="1"/>
</dbReference>
<feature type="region of interest" description="Disordered" evidence="15">
    <location>
        <begin position="1"/>
        <end position="59"/>
    </location>
</feature>
<feature type="compositionally biased region" description="Pro residues" evidence="15">
    <location>
        <begin position="88"/>
        <end position="101"/>
    </location>
</feature>
<dbReference type="PROSITE" id="PS50908">
    <property type="entry name" value="RWD"/>
    <property type="match status" value="1"/>
</dbReference>
<keyword evidence="7 14" id="KW-0479">Metal-binding</keyword>
<dbReference type="SMART" id="SM00591">
    <property type="entry name" value="RWD"/>
    <property type="match status" value="1"/>
</dbReference>
<feature type="compositionally biased region" description="Basic and acidic residues" evidence="15">
    <location>
        <begin position="107"/>
        <end position="116"/>
    </location>
</feature>
<keyword evidence="10 14" id="KW-0496">Mitochondrion</keyword>
<dbReference type="CDD" id="cd24164">
    <property type="entry name" value="RWDD3_C"/>
    <property type="match status" value="1"/>
</dbReference>
<evidence type="ECO:0000256" key="13">
    <source>
        <dbReference type="ARBA" id="ARBA00023242"/>
    </source>
</evidence>
<feature type="domain" description="RWD" evidence="16">
    <location>
        <begin position="297"/>
        <end position="401"/>
    </location>
</feature>
<dbReference type="GO" id="GO:0005634">
    <property type="term" value="C:nucleus"/>
    <property type="evidence" value="ECO:0007669"/>
    <property type="project" value="UniProtKB-SubCell"/>
</dbReference>
<dbReference type="PANTHER" id="PTHR15628">
    <property type="entry name" value="RWD DOMAIN-CONTAINING PROTEIN 3"/>
    <property type="match status" value="1"/>
</dbReference>
<evidence type="ECO:0000256" key="4">
    <source>
        <dbReference type="ARBA" id="ARBA00007255"/>
    </source>
</evidence>
<dbReference type="InterPro" id="IPR006575">
    <property type="entry name" value="RWD_dom"/>
</dbReference>
<dbReference type="Proteomes" id="UP000190648">
    <property type="component" value="Unassembled WGS sequence"/>
</dbReference>
<dbReference type="InterPro" id="IPR000511">
    <property type="entry name" value="Holocyt_c/c1_synthase"/>
</dbReference>
<dbReference type="OrthoDB" id="4243at2759"/>
<dbReference type="Gene3D" id="3.10.110.10">
    <property type="entry name" value="Ubiquitin Conjugating Enzyme"/>
    <property type="match status" value="1"/>
</dbReference>
<evidence type="ECO:0000256" key="3">
    <source>
        <dbReference type="ARBA" id="ARBA00004496"/>
    </source>
</evidence>
<dbReference type="InterPro" id="IPR016135">
    <property type="entry name" value="UBQ-conjugating_enzyme/RWD"/>
</dbReference>
<dbReference type="AlphaFoldDB" id="A0A1V4JYN8"/>
<feature type="compositionally biased region" description="Low complexity" evidence="15">
    <location>
        <begin position="1"/>
        <end position="24"/>
    </location>
</feature>